<evidence type="ECO:0000313" key="3">
    <source>
        <dbReference type="EMBL" id="PRY42422.1"/>
    </source>
</evidence>
<dbReference type="Pfam" id="PF02861">
    <property type="entry name" value="Clp_N"/>
    <property type="match status" value="1"/>
</dbReference>
<dbReference type="OrthoDB" id="3290891at2"/>
<evidence type="ECO:0000256" key="1">
    <source>
        <dbReference type="PROSITE-ProRule" id="PRU01251"/>
    </source>
</evidence>
<protein>
    <submittedName>
        <fullName evidence="3">ClpA/ClpB-like protein</fullName>
    </submittedName>
</protein>
<dbReference type="Gene3D" id="1.10.1780.10">
    <property type="entry name" value="Clp, N-terminal domain"/>
    <property type="match status" value="1"/>
</dbReference>
<gene>
    <name evidence="3" type="ORF">CLV43_104255</name>
</gene>
<keyword evidence="1" id="KW-0677">Repeat</keyword>
<name>A0A2T0T9T6_9PSEU</name>
<dbReference type="InterPro" id="IPR044217">
    <property type="entry name" value="CLPT1/2"/>
</dbReference>
<dbReference type="InterPro" id="IPR004176">
    <property type="entry name" value="Clp_R_N"/>
</dbReference>
<feature type="domain" description="Clp R" evidence="2">
    <location>
        <begin position="92"/>
        <end position="233"/>
    </location>
</feature>
<organism evidence="3 4">
    <name type="scientific">Umezawaea tangerina</name>
    <dbReference type="NCBI Taxonomy" id="84725"/>
    <lineage>
        <taxon>Bacteria</taxon>
        <taxon>Bacillati</taxon>
        <taxon>Actinomycetota</taxon>
        <taxon>Actinomycetes</taxon>
        <taxon>Pseudonocardiales</taxon>
        <taxon>Pseudonocardiaceae</taxon>
        <taxon>Umezawaea</taxon>
    </lineage>
</organism>
<dbReference type="SUPFAM" id="SSF81923">
    <property type="entry name" value="Double Clp-N motif"/>
    <property type="match status" value="1"/>
</dbReference>
<reference evidence="3 4" key="1">
    <citation type="submission" date="2018-03" db="EMBL/GenBank/DDBJ databases">
        <title>Genomic Encyclopedia of Archaeal and Bacterial Type Strains, Phase II (KMG-II): from individual species to whole genera.</title>
        <authorList>
            <person name="Goeker M."/>
        </authorList>
    </citation>
    <scope>NUCLEOTIDE SEQUENCE [LARGE SCALE GENOMIC DNA]</scope>
    <source>
        <strain evidence="3 4">DSM 44720</strain>
    </source>
</reference>
<sequence length="245" mass="26210">MLTSPVQLTDLIVVVAAEHKAVLDRLSAAVGLSAQLDELGDHLIGHFVDEARRSGASWTDIGESIGVSKQAAQKRFVPRESPDAEALSKPSFDRYTERARRVVVLARHHARFSERIGTEHLLLGLLDESGGLGAKTIHYLEASEGSTRMALLLKLDSTSRQPSEQQPFTTHCKKALELAVREALRLGHNFVGTEHLLLGVLAEGAGTAAEVLAGAGIAREAAEAHVIGEIDAAIGRARLRSLPGT</sequence>
<dbReference type="PROSITE" id="PS51903">
    <property type="entry name" value="CLP_R"/>
    <property type="match status" value="1"/>
</dbReference>
<proteinExistence type="predicted"/>
<dbReference type="InterPro" id="IPR036628">
    <property type="entry name" value="Clp_N_dom_sf"/>
</dbReference>
<dbReference type="EMBL" id="PVTF01000004">
    <property type="protein sequence ID" value="PRY42422.1"/>
    <property type="molecule type" value="Genomic_DNA"/>
</dbReference>
<dbReference type="RefSeq" id="WP_106187833.1">
    <property type="nucleotide sequence ID" value="NZ_PVTF01000004.1"/>
</dbReference>
<dbReference type="PANTHER" id="PTHR47016">
    <property type="entry name" value="ATP-DEPENDENT CLP PROTEASE ATP-BINDING SUBUNIT CLPT1, CHLOROPLASTIC"/>
    <property type="match status" value="1"/>
</dbReference>
<accession>A0A2T0T9T6</accession>
<dbReference type="Proteomes" id="UP000239494">
    <property type="component" value="Unassembled WGS sequence"/>
</dbReference>
<dbReference type="PANTHER" id="PTHR47016:SF5">
    <property type="entry name" value="CLP DOMAIN SUPERFAMILY PROTEIN"/>
    <property type="match status" value="1"/>
</dbReference>
<evidence type="ECO:0000259" key="2">
    <source>
        <dbReference type="PROSITE" id="PS51903"/>
    </source>
</evidence>
<comment type="caution">
    <text evidence="3">The sequence shown here is derived from an EMBL/GenBank/DDBJ whole genome shotgun (WGS) entry which is preliminary data.</text>
</comment>
<dbReference type="AlphaFoldDB" id="A0A2T0T9T6"/>
<evidence type="ECO:0000313" key="4">
    <source>
        <dbReference type="Proteomes" id="UP000239494"/>
    </source>
</evidence>
<keyword evidence="4" id="KW-1185">Reference proteome</keyword>